<gene>
    <name evidence="3" type="ORF">CEUTPL_LOCUS1029</name>
</gene>
<reference evidence="3" key="1">
    <citation type="submission" date="2022-01" db="EMBL/GenBank/DDBJ databases">
        <authorList>
            <person name="King R."/>
        </authorList>
    </citation>
    <scope>NUCLEOTIDE SEQUENCE</scope>
</reference>
<dbReference type="InterPro" id="IPR032071">
    <property type="entry name" value="DUF4806"/>
</dbReference>
<evidence type="ECO:0000313" key="3">
    <source>
        <dbReference type="EMBL" id="CAG9760293.1"/>
    </source>
</evidence>
<feature type="domain" description="DUF4806" evidence="2">
    <location>
        <begin position="285"/>
        <end position="377"/>
    </location>
</feature>
<organism evidence="3 4">
    <name type="scientific">Ceutorhynchus assimilis</name>
    <name type="common">cabbage seed weevil</name>
    <dbReference type="NCBI Taxonomy" id="467358"/>
    <lineage>
        <taxon>Eukaryota</taxon>
        <taxon>Metazoa</taxon>
        <taxon>Ecdysozoa</taxon>
        <taxon>Arthropoda</taxon>
        <taxon>Hexapoda</taxon>
        <taxon>Insecta</taxon>
        <taxon>Pterygota</taxon>
        <taxon>Neoptera</taxon>
        <taxon>Endopterygota</taxon>
        <taxon>Coleoptera</taxon>
        <taxon>Polyphaga</taxon>
        <taxon>Cucujiformia</taxon>
        <taxon>Curculionidae</taxon>
        <taxon>Ceutorhynchinae</taxon>
        <taxon>Ceutorhynchus</taxon>
    </lineage>
</organism>
<accession>A0A9N9MAI8</accession>
<dbReference type="EMBL" id="OU892277">
    <property type="protein sequence ID" value="CAG9760293.1"/>
    <property type="molecule type" value="Genomic_DNA"/>
</dbReference>
<dbReference type="Pfam" id="PF16064">
    <property type="entry name" value="DUF4806"/>
    <property type="match status" value="1"/>
</dbReference>
<sequence length="468" mass="53381">MSFKIVQTREPGHKLPSLSIVPSAWEKDGTLFWPPAKKKGLLFKIIRDGNSRPETDWVPQPCTKKRQTFLSYEAADLELTAMQTKSDSEGGEPSGKELPKQRLTIKKRKEIGRVPAADFNLLAEECKKATEMLFGEEETTQETVHSGNQSKLLSMPINKRNVPQIYTIFGPNEAQSNLQTIKIVNNPSSSSAAQPSSNFLEVEEDNQLTCEVEDENLSQLVNLCLNNQNTVMENQKLLLENQLRIMEQLSSQETILQMVCENVARTKITASTNATADEIVSNKKIPNDPLPIDSMAKLEKLEIDLRDESFMNQIIKCKSYICGSNGKMNGMNCSYRLIDHFFKRQFLMQFSWSGGSRKDEHKVAFKKFKNVMTTFYKIISRADSQFTEAECEIFFKGVIKNAKRRFELRENSNEKKNRASSAKKRPKNLTYRKVNEIDSGQEEADSMESTEEAHEEDEEKKEKKADED</sequence>
<evidence type="ECO:0000256" key="1">
    <source>
        <dbReference type="SAM" id="MobiDB-lite"/>
    </source>
</evidence>
<protein>
    <recommendedName>
        <fullName evidence="2">DUF4806 domain-containing protein</fullName>
    </recommendedName>
</protein>
<evidence type="ECO:0000313" key="4">
    <source>
        <dbReference type="Proteomes" id="UP001152799"/>
    </source>
</evidence>
<dbReference type="Proteomes" id="UP001152799">
    <property type="component" value="Chromosome 1"/>
</dbReference>
<keyword evidence="4" id="KW-1185">Reference proteome</keyword>
<dbReference type="OrthoDB" id="6775595at2759"/>
<dbReference type="AlphaFoldDB" id="A0A9N9MAI8"/>
<evidence type="ECO:0000259" key="2">
    <source>
        <dbReference type="Pfam" id="PF16064"/>
    </source>
</evidence>
<feature type="region of interest" description="Disordered" evidence="1">
    <location>
        <begin position="410"/>
        <end position="468"/>
    </location>
</feature>
<feature type="compositionally biased region" description="Acidic residues" evidence="1">
    <location>
        <begin position="439"/>
        <end position="459"/>
    </location>
</feature>
<name>A0A9N9MAI8_9CUCU</name>
<proteinExistence type="predicted"/>